<evidence type="ECO:0000313" key="3">
    <source>
        <dbReference type="Proteomes" id="UP001144352"/>
    </source>
</evidence>
<keyword evidence="3" id="KW-1185">Reference proteome</keyword>
<accession>A0A9W6G3E6</accession>
<dbReference type="Proteomes" id="UP001144352">
    <property type="component" value="Unassembled WGS sequence"/>
</dbReference>
<name>A0A9W6G3E6_9BACT</name>
<dbReference type="SUPFAM" id="SSF47336">
    <property type="entry name" value="ACP-like"/>
    <property type="match status" value="1"/>
</dbReference>
<gene>
    <name evidence="2" type="ORF">GHYDROH2_31860</name>
</gene>
<dbReference type="AlphaFoldDB" id="A0A9W6G3E6"/>
<reference evidence="2" key="1">
    <citation type="submission" date="2022-12" db="EMBL/GenBank/DDBJ databases">
        <title>Reference genome sequencing for broad-spectrum identification of bacterial and archaeal isolates by mass spectrometry.</title>
        <authorList>
            <person name="Sekiguchi Y."/>
            <person name="Tourlousse D.M."/>
        </authorList>
    </citation>
    <scope>NUCLEOTIDE SEQUENCE</scope>
    <source>
        <strain evidence="2">H2</strain>
    </source>
</reference>
<dbReference type="RefSeq" id="WP_214184526.1">
    <property type="nucleotide sequence ID" value="NZ_BSDS01000002.1"/>
</dbReference>
<dbReference type="Pfam" id="PF00550">
    <property type="entry name" value="PP-binding"/>
    <property type="match status" value="1"/>
</dbReference>
<proteinExistence type="predicted"/>
<protein>
    <submittedName>
        <fullName evidence="2">Acyl carrier protein</fullName>
    </submittedName>
</protein>
<dbReference type="InterPro" id="IPR036736">
    <property type="entry name" value="ACP-like_sf"/>
</dbReference>
<evidence type="ECO:0000259" key="1">
    <source>
        <dbReference type="PROSITE" id="PS50075"/>
    </source>
</evidence>
<dbReference type="EMBL" id="BSDS01000002">
    <property type="protein sequence ID" value="GLI39685.1"/>
    <property type="molecule type" value="Genomic_DNA"/>
</dbReference>
<sequence length="79" mass="8927">MPTLDALTPIFRQVFDDDSIVLTRETSANDIDAWDSLSHMNLVVSLEVHYKIKFALGELQKLKNVGDLADLVDKKLARK</sequence>
<organism evidence="2 3">
    <name type="scientific">Geobacter hydrogenophilus</name>
    <dbReference type="NCBI Taxonomy" id="40983"/>
    <lineage>
        <taxon>Bacteria</taxon>
        <taxon>Pseudomonadati</taxon>
        <taxon>Thermodesulfobacteriota</taxon>
        <taxon>Desulfuromonadia</taxon>
        <taxon>Geobacterales</taxon>
        <taxon>Geobacteraceae</taxon>
        <taxon>Geobacter</taxon>
    </lineage>
</organism>
<comment type="caution">
    <text evidence="2">The sequence shown here is derived from an EMBL/GenBank/DDBJ whole genome shotgun (WGS) entry which is preliminary data.</text>
</comment>
<dbReference type="Gene3D" id="1.10.1200.10">
    <property type="entry name" value="ACP-like"/>
    <property type="match status" value="1"/>
</dbReference>
<dbReference type="PROSITE" id="PS50075">
    <property type="entry name" value="CARRIER"/>
    <property type="match status" value="1"/>
</dbReference>
<evidence type="ECO:0000313" key="2">
    <source>
        <dbReference type="EMBL" id="GLI39685.1"/>
    </source>
</evidence>
<feature type="domain" description="Carrier" evidence="1">
    <location>
        <begin position="1"/>
        <end position="76"/>
    </location>
</feature>
<dbReference type="InterPro" id="IPR009081">
    <property type="entry name" value="PP-bd_ACP"/>
</dbReference>